<sequence>MAAGYYQRSAKTSVLKGESTRFVLHHYNFDLRRDMSISRTVKKVLREDCTSTTESDKLLGHVLLLERRLFGRMRFAPTVGRRWFVLGLPLEDIETKANVHRVLDIPAVRKHDNFETKEAGLGELWNKIIVLPKPEPTFSFYEDGDMETQIAEKDLRLECRIQKPAPPLEF</sequence>
<protein>
    <submittedName>
        <fullName evidence="1">Uncharacterized protein</fullName>
    </submittedName>
</protein>
<comment type="caution">
    <text evidence="1">The sequence shown here is derived from an EMBL/GenBank/DDBJ whole genome shotgun (WGS) entry which is preliminary data.</text>
</comment>
<dbReference type="RefSeq" id="XP_029240729.1">
    <property type="nucleotide sequence ID" value="XM_029379425.1"/>
</dbReference>
<accession>A0A3R7NX11</accession>
<evidence type="ECO:0000313" key="2">
    <source>
        <dbReference type="Proteomes" id="UP000283634"/>
    </source>
</evidence>
<reference evidence="1 2" key="1">
    <citation type="journal article" date="2018" name="BMC Genomics">
        <title>Genomic comparison of Trypanosoma conorhini and Trypanosoma rangeli to Trypanosoma cruzi strains of high and low virulence.</title>
        <authorList>
            <person name="Bradwell K.R."/>
            <person name="Koparde V.N."/>
            <person name="Matveyev A.V."/>
            <person name="Serrano M.G."/>
            <person name="Alves J.M."/>
            <person name="Parikh H."/>
            <person name="Huang B."/>
            <person name="Lee V."/>
            <person name="Espinosa-Alvarez O."/>
            <person name="Ortiz P.A."/>
            <person name="Costa-Martins A.G."/>
            <person name="Teixeira M.M."/>
            <person name="Buck G.A."/>
        </authorList>
    </citation>
    <scope>NUCLEOTIDE SEQUENCE [LARGE SCALE GENOMIC DNA]</scope>
    <source>
        <strain evidence="1 2">AM80</strain>
    </source>
</reference>
<dbReference type="OrthoDB" id="246467at2759"/>
<evidence type="ECO:0000313" key="1">
    <source>
        <dbReference type="EMBL" id="RNF09025.1"/>
    </source>
</evidence>
<dbReference type="EMBL" id="MKGL01000055">
    <property type="protein sequence ID" value="RNF09025.1"/>
    <property type="molecule type" value="Genomic_DNA"/>
</dbReference>
<dbReference type="GeneID" id="40326355"/>
<dbReference type="OMA" id="EDCTSTT"/>
<proteinExistence type="predicted"/>
<dbReference type="AlphaFoldDB" id="A0A3R7NX11"/>
<organism evidence="1 2">
    <name type="scientific">Trypanosoma rangeli</name>
    <dbReference type="NCBI Taxonomy" id="5698"/>
    <lineage>
        <taxon>Eukaryota</taxon>
        <taxon>Discoba</taxon>
        <taxon>Euglenozoa</taxon>
        <taxon>Kinetoplastea</taxon>
        <taxon>Metakinetoplastina</taxon>
        <taxon>Trypanosomatida</taxon>
        <taxon>Trypanosomatidae</taxon>
        <taxon>Trypanosoma</taxon>
        <taxon>Herpetosoma</taxon>
    </lineage>
</organism>
<gene>
    <name evidence="1" type="ORF">TraAM80_02422</name>
</gene>
<dbReference type="VEuPathDB" id="TriTrypDB:TRSC58_06274"/>
<dbReference type="Proteomes" id="UP000283634">
    <property type="component" value="Unassembled WGS sequence"/>
</dbReference>
<keyword evidence="2" id="KW-1185">Reference proteome</keyword>
<name>A0A3R7NX11_TRYRA</name>